<comment type="caution">
    <text evidence="6">The sequence shown here is derived from an EMBL/GenBank/DDBJ whole genome shotgun (WGS) entry which is preliminary data.</text>
</comment>
<dbReference type="AlphaFoldDB" id="A0AAP0MU21"/>
<evidence type="ECO:0000256" key="4">
    <source>
        <dbReference type="SAM" id="MobiDB-lite"/>
    </source>
</evidence>
<dbReference type="InterPro" id="IPR051183">
    <property type="entry name" value="U1_U11-U12_snRNP_70-35kDa"/>
</dbReference>
<dbReference type="EMBL" id="JBCGBO010000002">
    <property type="protein sequence ID" value="KAK9223351.1"/>
    <property type="molecule type" value="Genomic_DNA"/>
</dbReference>
<gene>
    <name evidence="6" type="ORF">WN944_011793</name>
</gene>
<dbReference type="InterPro" id="IPR000504">
    <property type="entry name" value="RRM_dom"/>
</dbReference>
<dbReference type="Proteomes" id="UP001428341">
    <property type="component" value="Unassembled WGS sequence"/>
</dbReference>
<dbReference type="GO" id="GO:0071004">
    <property type="term" value="C:U2-type prespliceosome"/>
    <property type="evidence" value="ECO:0007669"/>
    <property type="project" value="TreeGrafter"/>
</dbReference>
<dbReference type="Pfam" id="PF00076">
    <property type="entry name" value="RRM_1"/>
    <property type="match status" value="1"/>
</dbReference>
<dbReference type="PANTHER" id="PTHR13952">
    <property type="entry name" value="U1 SMALL NUCLEAR RIBONUCLEOPROTEIN 70 KD"/>
    <property type="match status" value="1"/>
</dbReference>
<dbReference type="Gene3D" id="3.30.70.330">
    <property type="match status" value="1"/>
</dbReference>
<dbReference type="GO" id="GO:0000398">
    <property type="term" value="P:mRNA splicing, via spliceosome"/>
    <property type="evidence" value="ECO:0007669"/>
    <property type="project" value="TreeGrafter"/>
</dbReference>
<evidence type="ECO:0000259" key="5">
    <source>
        <dbReference type="PROSITE" id="PS50102"/>
    </source>
</evidence>
<feature type="compositionally biased region" description="Acidic residues" evidence="4">
    <location>
        <begin position="400"/>
        <end position="409"/>
    </location>
</feature>
<evidence type="ECO:0000256" key="3">
    <source>
        <dbReference type="PROSITE-ProRule" id="PRU00176"/>
    </source>
</evidence>
<dbReference type="SMART" id="SM00361">
    <property type="entry name" value="RRM_1"/>
    <property type="match status" value="1"/>
</dbReference>
<name>A0AAP0MU21_9ROSI</name>
<evidence type="ECO:0000256" key="2">
    <source>
        <dbReference type="ARBA" id="ARBA00023242"/>
    </source>
</evidence>
<protein>
    <recommendedName>
        <fullName evidence="5">RRM domain-containing protein</fullName>
    </recommendedName>
</protein>
<dbReference type="GO" id="GO:0071011">
    <property type="term" value="C:precatalytic spliceosome"/>
    <property type="evidence" value="ECO:0007669"/>
    <property type="project" value="TreeGrafter"/>
</dbReference>
<dbReference type="InterPro" id="IPR008889">
    <property type="entry name" value="VQ"/>
</dbReference>
<keyword evidence="2" id="KW-0539">Nucleus</keyword>
<dbReference type="InterPro" id="IPR035979">
    <property type="entry name" value="RBD_domain_sf"/>
</dbReference>
<dbReference type="PANTHER" id="PTHR13952:SF19">
    <property type="entry name" value="GLYCINE-RICH RNA-BINDING PROTEIN 4, MITOCHONDRIAL ISOFORM X1"/>
    <property type="match status" value="1"/>
</dbReference>
<evidence type="ECO:0000256" key="1">
    <source>
        <dbReference type="ARBA" id="ARBA00004123"/>
    </source>
</evidence>
<dbReference type="GO" id="GO:0005685">
    <property type="term" value="C:U1 snRNP"/>
    <property type="evidence" value="ECO:0007669"/>
    <property type="project" value="TreeGrafter"/>
</dbReference>
<accession>A0AAP0MU21</accession>
<organism evidence="6 7">
    <name type="scientific">Citrus x changshan-huyou</name>
    <dbReference type="NCBI Taxonomy" id="2935761"/>
    <lineage>
        <taxon>Eukaryota</taxon>
        <taxon>Viridiplantae</taxon>
        <taxon>Streptophyta</taxon>
        <taxon>Embryophyta</taxon>
        <taxon>Tracheophyta</taxon>
        <taxon>Spermatophyta</taxon>
        <taxon>Magnoliopsida</taxon>
        <taxon>eudicotyledons</taxon>
        <taxon>Gunneridae</taxon>
        <taxon>Pentapetalae</taxon>
        <taxon>rosids</taxon>
        <taxon>malvids</taxon>
        <taxon>Sapindales</taxon>
        <taxon>Rutaceae</taxon>
        <taxon>Aurantioideae</taxon>
        <taxon>Citrus</taxon>
    </lineage>
</organism>
<keyword evidence="7" id="KW-1185">Reference proteome</keyword>
<dbReference type="GO" id="GO:0030619">
    <property type="term" value="F:U1 snRNA binding"/>
    <property type="evidence" value="ECO:0007669"/>
    <property type="project" value="TreeGrafter"/>
</dbReference>
<dbReference type="InterPro" id="IPR003954">
    <property type="entry name" value="RRM_euk-type"/>
</dbReference>
<keyword evidence="3" id="KW-0694">RNA-binding</keyword>
<dbReference type="GO" id="GO:0003729">
    <property type="term" value="F:mRNA binding"/>
    <property type="evidence" value="ECO:0007669"/>
    <property type="project" value="TreeGrafter"/>
</dbReference>
<evidence type="ECO:0000313" key="6">
    <source>
        <dbReference type="EMBL" id="KAK9223351.1"/>
    </source>
</evidence>
<reference evidence="6 7" key="1">
    <citation type="submission" date="2024-05" db="EMBL/GenBank/DDBJ databases">
        <title>Haplotype-resolved chromosome-level genome assembly of Huyou (Citrus changshanensis).</title>
        <authorList>
            <person name="Miao C."/>
            <person name="Chen W."/>
            <person name="Wu Y."/>
            <person name="Wang L."/>
            <person name="Zhao S."/>
            <person name="Grierson D."/>
            <person name="Xu C."/>
            <person name="Chen K."/>
        </authorList>
    </citation>
    <scope>NUCLEOTIDE SEQUENCE [LARGE SCALE GENOMIC DNA]</scope>
    <source>
        <strain evidence="6">01-14</strain>
        <tissue evidence="6">Leaf</tissue>
    </source>
</reference>
<feature type="domain" description="RRM" evidence="5">
    <location>
        <begin position="300"/>
        <end position="378"/>
    </location>
</feature>
<dbReference type="PROSITE" id="PS50102">
    <property type="entry name" value="RRM"/>
    <property type="match status" value="1"/>
</dbReference>
<dbReference type="InterPro" id="IPR012677">
    <property type="entry name" value="Nucleotide-bd_a/b_plait_sf"/>
</dbReference>
<dbReference type="SMART" id="SM00360">
    <property type="entry name" value="RRM"/>
    <property type="match status" value="1"/>
</dbReference>
<comment type="subcellular location">
    <subcellularLocation>
        <location evidence="1">Nucleus</location>
    </subcellularLocation>
</comment>
<dbReference type="Pfam" id="PF05678">
    <property type="entry name" value="VQ"/>
    <property type="match status" value="1"/>
</dbReference>
<proteinExistence type="predicted"/>
<evidence type="ECO:0000313" key="7">
    <source>
        <dbReference type="Proteomes" id="UP001428341"/>
    </source>
</evidence>
<feature type="region of interest" description="Disordered" evidence="4">
    <location>
        <begin position="383"/>
        <end position="409"/>
    </location>
</feature>
<sequence length="409" mass="45307">MSSDQWMQSYNQISIDDQDHHHVNSSFAYSDATAVTASAGASESILSPSSTSCSMSDQLTPRGCVSKPVKRRSRASKKTPTTLLNADANNFRALVQKFTGCPSTTFSFGSKKGPVNLDFGLGNRQNDQIRCAAATSVAANYGNNYFSDFQQSHYHQQQLPQQQHQAWQEQQCSVSFHDVSNGAIFETASNYCNPNGFAMDNGMFHEVSSDASYGIESRNYGYLLKSHAQHLAPKQGRLVVSGIFISAKTQRILSMWAAAAAAATVSYPQPMFANSLTNRENPCFRTFNLRASLSNYPLASRIMVRNLPFTTHEHTLQKEFSAFGEVAEVKLVKDEITKKSKGYAFIQYTSQDDALLALESMDHKNLDGRLIYVDIAKPGKDRFGGYPRTSGPPKQQPLSEQDEVADCWY</sequence>
<dbReference type="SUPFAM" id="SSF54928">
    <property type="entry name" value="RNA-binding domain, RBD"/>
    <property type="match status" value="1"/>
</dbReference>